<dbReference type="AlphaFoldDB" id="A0A6A1WBQ0"/>
<name>A0A6A1WBQ0_9ROSI</name>
<evidence type="ECO:0000313" key="3">
    <source>
        <dbReference type="Proteomes" id="UP000516437"/>
    </source>
</evidence>
<evidence type="ECO:0000259" key="1">
    <source>
        <dbReference type="Pfam" id="PF20167"/>
    </source>
</evidence>
<keyword evidence="3" id="KW-1185">Reference proteome</keyword>
<organism evidence="2 3">
    <name type="scientific">Morella rubra</name>
    <name type="common">Chinese bayberry</name>
    <dbReference type="NCBI Taxonomy" id="262757"/>
    <lineage>
        <taxon>Eukaryota</taxon>
        <taxon>Viridiplantae</taxon>
        <taxon>Streptophyta</taxon>
        <taxon>Embryophyta</taxon>
        <taxon>Tracheophyta</taxon>
        <taxon>Spermatophyta</taxon>
        <taxon>Magnoliopsida</taxon>
        <taxon>eudicotyledons</taxon>
        <taxon>Gunneridae</taxon>
        <taxon>Pentapetalae</taxon>
        <taxon>rosids</taxon>
        <taxon>fabids</taxon>
        <taxon>Fagales</taxon>
        <taxon>Myricaceae</taxon>
        <taxon>Morella</taxon>
    </lineage>
</organism>
<dbReference type="InterPro" id="IPR046796">
    <property type="entry name" value="Transposase_32_dom"/>
</dbReference>
<accession>A0A6A1WBQ0</accession>
<reference evidence="2 3" key="1">
    <citation type="journal article" date="2019" name="Plant Biotechnol. J.">
        <title>The red bayberry genome and genetic basis of sex determination.</title>
        <authorList>
            <person name="Jia H.M."/>
            <person name="Jia H.J."/>
            <person name="Cai Q.L."/>
            <person name="Wang Y."/>
            <person name="Zhao H.B."/>
            <person name="Yang W.F."/>
            <person name="Wang G.Y."/>
            <person name="Li Y.H."/>
            <person name="Zhan D.L."/>
            <person name="Shen Y.T."/>
            <person name="Niu Q.F."/>
            <person name="Chang L."/>
            <person name="Qiu J."/>
            <person name="Zhao L."/>
            <person name="Xie H.B."/>
            <person name="Fu W.Y."/>
            <person name="Jin J."/>
            <person name="Li X.W."/>
            <person name="Jiao Y."/>
            <person name="Zhou C.C."/>
            <person name="Tu T."/>
            <person name="Chai C.Y."/>
            <person name="Gao J.L."/>
            <person name="Fan L.J."/>
            <person name="van de Weg E."/>
            <person name="Wang J.Y."/>
            <person name="Gao Z.S."/>
        </authorList>
    </citation>
    <scope>NUCLEOTIDE SEQUENCE [LARGE SCALE GENOMIC DNA]</scope>
    <source>
        <tissue evidence="2">Leaves</tissue>
    </source>
</reference>
<gene>
    <name evidence="2" type="ORF">CJ030_MR2G007432</name>
</gene>
<dbReference type="EMBL" id="RXIC02000020">
    <property type="protein sequence ID" value="KAB1222675.1"/>
    <property type="molecule type" value="Genomic_DNA"/>
</dbReference>
<dbReference type="OrthoDB" id="1531130at2759"/>
<feature type="domain" description="Putative plant transposon protein" evidence="1">
    <location>
        <begin position="49"/>
        <end position="197"/>
    </location>
</feature>
<dbReference type="Pfam" id="PF20167">
    <property type="entry name" value="Transposase_32"/>
    <property type="match status" value="1"/>
</dbReference>
<sequence>MARGKRARHSLADADQPVTVEERRQLILGRSVQMEREARPLELRGSTSRDSYDVMVRDVTVTFSAQRIAEFLGLPRPEGPAIPELEDLAPLQPFDLFRLCTESGENVPGAPHIVHKTLNDFFRMLHLIMAYNIDSRKCTTESTFERARLMVRLVRGVPMDLPGYMFKLAQKAANSVDKDSPPFGLLITHMYNAAGCPTYPGDDRQKPRGVIDANTLGRSRAAIRQGLGPIPASVARFWGRAIGLGHQFPQSQAQIGVRLEALLPVLTGLQERLDKQQEQLDAIRATQEAQQA</sequence>
<dbReference type="Proteomes" id="UP000516437">
    <property type="component" value="Chromosome 2"/>
</dbReference>
<protein>
    <recommendedName>
        <fullName evidence="1">Putative plant transposon protein domain-containing protein</fullName>
    </recommendedName>
</protein>
<comment type="caution">
    <text evidence="2">The sequence shown here is derived from an EMBL/GenBank/DDBJ whole genome shotgun (WGS) entry which is preliminary data.</text>
</comment>
<proteinExistence type="predicted"/>
<evidence type="ECO:0000313" key="2">
    <source>
        <dbReference type="EMBL" id="KAB1222675.1"/>
    </source>
</evidence>